<dbReference type="GO" id="GO:0003677">
    <property type="term" value="F:DNA binding"/>
    <property type="evidence" value="ECO:0007669"/>
    <property type="project" value="UniProtKB-KW"/>
</dbReference>
<accession>A0A9W8PDR3</accession>
<dbReference type="Pfam" id="PF04082">
    <property type="entry name" value="Fungal_trans"/>
    <property type="match status" value="1"/>
</dbReference>
<dbReference type="InterPro" id="IPR051127">
    <property type="entry name" value="Fungal_SecMet_Regulators"/>
</dbReference>
<keyword evidence="3" id="KW-0804">Transcription</keyword>
<evidence type="ECO:0000256" key="3">
    <source>
        <dbReference type="ARBA" id="ARBA00023163"/>
    </source>
</evidence>
<evidence type="ECO:0000313" key="7">
    <source>
        <dbReference type="Proteomes" id="UP001152130"/>
    </source>
</evidence>
<dbReference type="GO" id="GO:0006351">
    <property type="term" value="P:DNA-templated transcription"/>
    <property type="evidence" value="ECO:0007669"/>
    <property type="project" value="InterPro"/>
</dbReference>
<comment type="caution">
    <text evidence="6">The sequence shown here is derived from an EMBL/GenBank/DDBJ whole genome shotgun (WGS) entry which is preliminary data.</text>
</comment>
<keyword evidence="1" id="KW-0805">Transcription regulation</keyword>
<dbReference type="GO" id="GO:0008270">
    <property type="term" value="F:zinc ion binding"/>
    <property type="evidence" value="ECO:0007669"/>
    <property type="project" value="InterPro"/>
</dbReference>
<dbReference type="Proteomes" id="UP001152130">
    <property type="component" value="Unassembled WGS sequence"/>
</dbReference>
<evidence type="ECO:0000256" key="2">
    <source>
        <dbReference type="ARBA" id="ARBA00023125"/>
    </source>
</evidence>
<proteinExistence type="predicted"/>
<dbReference type="PANTHER" id="PTHR47424">
    <property type="entry name" value="REGULATORY PROTEIN GAL4"/>
    <property type="match status" value="1"/>
</dbReference>
<keyword evidence="7" id="KW-1185">Reference proteome</keyword>
<keyword evidence="4" id="KW-0539">Nucleus</keyword>
<dbReference type="AlphaFoldDB" id="A0A9W8PDR3"/>
<reference evidence="6" key="1">
    <citation type="submission" date="2022-10" db="EMBL/GenBank/DDBJ databases">
        <title>Fusarium specimens isolated from Avocado Roots.</title>
        <authorList>
            <person name="Stajich J."/>
            <person name="Roper C."/>
            <person name="Heimlech-Rivalta G."/>
        </authorList>
    </citation>
    <scope>NUCLEOTIDE SEQUENCE</scope>
    <source>
        <strain evidence="6">CF00143</strain>
    </source>
</reference>
<evidence type="ECO:0000259" key="5">
    <source>
        <dbReference type="Pfam" id="PF04082"/>
    </source>
</evidence>
<dbReference type="OrthoDB" id="3522308at2759"/>
<evidence type="ECO:0000256" key="1">
    <source>
        <dbReference type="ARBA" id="ARBA00023015"/>
    </source>
</evidence>
<sequence length="366" mass="41098">MFMPFLDISSSTILNLLSSRNTTPSQSVKHYLETINPYLAIVHPELFALRINNTGYEPISDQDLQDPSTALLVVCMHLFAQQDGSVKSIGEEGVEMPIYRAAKQILGILRTLNTPSIELIQCSLVIAFYEYIHGDLGRAYVSTGDANTMASILRVGPGKYLEAEWDTYVPYEEEESRCLYWSLFVLDCLIQTDYSLLHMPHQIPPSIVSPPLADDLLPTNHLLRFDDDQSPYYVTQRYPANTAFSVPVGIFQRNCQCAMLYSRTSFPQSTYKSASPTANLLSSRQYDSILKWSSSFSPLLFGTHLSTWEPDGVELFSPYGEGIVTPDTTSDITESLLLFQKDIDDLVLQNETEAARTAFKESDHVV</sequence>
<name>A0A9W8PDR3_9HYPO</name>
<gene>
    <name evidence="6" type="ORF">NW766_012686</name>
</gene>
<evidence type="ECO:0000313" key="6">
    <source>
        <dbReference type="EMBL" id="KAJ4002756.1"/>
    </source>
</evidence>
<evidence type="ECO:0000256" key="4">
    <source>
        <dbReference type="ARBA" id="ARBA00023242"/>
    </source>
</evidence>
<keyword evidence="2" id="KW-0238">DNA-binding</keyword>
<dbReference type="EMBL" id="JAPDHF010000030">
    <property type="protein sequence ID" value="KAJ4002756.1"/>
    <property type="molecule type" value="Genomic_DNA"/>
</dbReference>
<dbReference type="CDD" id="cd12148">
    <property type="entry name" value="fungal_TF_MHR"/>
    <property type="match status" value="1"/>
</dbReference>
<organism evidence="6 7">
    <name type="scientific">Fusarium irregulare</name>
    <dbReference type="NCBI Taxonomy" id="2494466"/>
    <lineage>
        <taxon>Eukaryota</taxon>
        <taxon>Fungi</taxon>
        <taxon>Dikarya</taxon>
        <taxon>Ascomycota</taxon>
        <taxon>Pezizomycotina</taxon>
        <taxon>Sordariomycetes</taxon>
        <taxon>Hypocreomycetidae</taxon>
        <taxon>Hypocreales</taxon>
        <taxon>Nectriaceae</taxon>
        <taxon>Fusarium</taxon>
        <taxon>Fusarium incarnatum-equiseti species complex</taxon>
    </lineage>
</organism>
<dbReference type="InterPro" id="IPR007219">
    <property type="entry name" value="XnlR_reg_dom"/>
</dbReference>
<dbReference type="PANTHER" id="PTHR47424:SF3">
    <property type="entry name" value="REGULATORY PROTEIN GAL4"/>
    <property type="match status" value="1"/>
</dbReference>
<protein>
    <recommendedName>
        <fullName evidence="5">Xylanolytic transcriptional activator regulatory domain-containing protein</fullName>
    </recommendedName>
</protein>
<feature type="domain" description="Xylanolytic transcriptional activator regulatory" evidence="5">
    <location>
        <begin position="29"/>
        <end position="196"/>
    </location>
</feature>